<dbReference type="PANTHER" id="PTHR12468">
    <property type="entry name" value="GPI MANNOSYLTRANSFERASE 2"/>
    <property type="match status" value="1"/>
</dbReference>
<dbReference type="GO" id="GO:0006506">
    <property type="term" value="P:GPI anchor biosynthetic process"/>
    <property type="evidence" value="ECO:0007669"/>
    <property type="project" value="UniProtKB-KW"/>
</dbReference>
<comment type="caution">
    <text evidence="12">The sequence shown here is derived from an EMBL/GenBank/DDBJ whole genome shotgun (WGS) entry which is preliminary data.</text>
</comment>
<dbReference type="EC" id="2.4.1.-" evidence="11"/>
<dbReference type="EMBL" id="JBHFFA010000002">
    <property type="protein sequence ID" value="KAL2645078.1"/>
    <property type="molecule type" value="Genomic_DNA"/>
</dbReference>
<comment type="function">
    <text evidence="11">Mannosyltransferase involved in glycosylphosphatidylinositol-anchor biosynthesis.</text>
</comment>
<evidence type="ECO:0000256" key="1">
    <source>
        <dbReference type="ARBA" id="ARBA00004477"/>
    </source>
</evidence>
<dbReference type="GO" id="GO:0016757">
    <property type="term" value="F:glycosyltransferase activity"/>
    <property type="evidence" value="ECO:0007669"/>
    <property type="project" value="UniProtKB-KW"/>
</dbReference>
<feature type="transmembrane region" description="Helical" evidence="11">
    <location>
        <begin position="182"/>
        <end position="205"/>
    </location>
</feature>
<gene>
    <name evidence="12" type="ORF">R1flu_012665</name>
</gene>
<feature type="transmembrane region" description="Helical" evidence="11">
    <location>
        <begin position="212"/>
        <end position="238"/>
    </location>
</feature>
<reference evidence="12 13" key="1">
    <citation type="submission" date="2024-09" db="EMBL/GenBank/DDBJ databases">
        <title>Chromosome-scale assembly of Riccia fluitans.</title>
        <authorList>
            <person name="Paukszto L."/>
            <person name="Sawicki J."/>
            <person name="Karawczyk K."/>
            <person name="Piernik-Szablinska J."/>
            <person name="Szczecinska M."/>
            <person name="Mazdziarz M."/>
        </authorList>
    </citation>
    <scope>NUCLEOTIDE SEQUENCE [LARGE SCALE GENOMIC DNA]</scope>
    <source>
        <strain evidence="12">Rf_01</strain>
        <tissue evidence="12">Aerial parts of the thallus</tissue>
    </source>
</reference>
<evidence type="ECO:0000313" key="13">
    <source>
        <dbReference type="Proteomes" id="UP001605036"/>
    </source>
</evidence>
<dbReference type="AlphaFoldDB" id="A0ABD1ZCF2"/>
<feature type="transmembrane region" description="Helical" evidence="11">
    <location>
        <begin position="458"/>
        <end position="478"/>
    </location>
</feature>
<keyword evidence="13" id="KW-1185">Reference proteome</keyword>
<proteinExistence type="inferred from homology"/>
<sequence length="481" mass="53607">MAAGVVPKSKYRRTVLTVAVQSRLLVTALFVLWRVLANPYDTSAELNRPCLSDKSSDWTHPNEGAGQNRSSLVLLGRVIEKTIVWDGVFYVRIAECGYEYEHSHAFLPVFPLTMRFVTRTFLSWLVPSLGLRATLALSGYLINYVAFVLAAFCLFLLTEFLLEDGLLALTTAALFCFNPASTFYSAAYSESLFAVLSFAGLLCFVKGHKWCSVILFGLSSGVRSNGVLHAGFFLFQAMHKVFNQMIYRRQFSQLVPTILVAMLQSFAVAAPFLGFQIYGYLQMCYIPRLKLISPARPWCSASVPYLYGFVQSQYWNVGFLRYFHLKQLPNFLLASPMLALSVCAIVSYAREQPRLLFSLGLVAAASSSPTQAKVALLSGKDDVKAEVARKRSSEAPRKGFFSPAAVCFLIQLGFMTSVAMFVMHVQVATRFLSVCPPVYWYGAHAMINSRVRGTLGKLIWSSFLAYVSVGSLLFVNFYPFT</sequence>
<organism evidence="12 13">
    <name type="scientific">Riccia fluitans</name>
    <dbReference type="NCBI Taxonomy" id="41844"/>
    <lineage>
        <taxon>Eukaryota</taxon>
        <taxon>Viridiplantae</taxon>
        <taxon>Streptophyta</taxon>
        <taxon>Embryophyta</taxon>
        <taxon>Marchantiophyta</taxon>
        <taxon>Marchantiopsida</taxon>
        <taxon>Marchantiidae</taxon>
        <taxon>Marchantiales</taxon>
        <taxon>Ricciaceae</taxon>
        <taxon>Riccia</taxon>
    </lineage>
</organism>
<dbReference type="GO" id="GO:0005789">
    <property type="term" value="C:endoplasmic reticulum membrane"/>
    <property type="evidence" value="ECO:0007669"/>
    <property type="project" value="UniProtKB-SubCell"/>
</dbReference>
<keyword evidence="7 11" id="KW-0812">Transmembrane</keyword>
<dbReference type="PANTHER" id="PTHR12468:SF2">
    <property type="entry name" value="GPI MANNOSYLTRANSFERASE 2"/>
    <property type="match status" value="1"/>
</dbReference>
<evidence type="ECO:0000256" key="8">
    <source>
        <dbReference type="ARBA" id="ARBA00022824"/>
    </source>
</evidence>
<comment type="similarity">
    <text evidence="3 11">Belongs to the PIGV family.</text>
</comment>
<feature type="transmembrane region" description="Helical" evidence="11">
    <location>
        <begin position="400"/>
        <end position="423"/>
    </location>
</feature>
<keyword evidence="6 11" id="KW-0808">Transferase</keyword>
<keyword evidence="9 11" id="KW-1133">Transmembrane helix</keyword>
<dbReference type="InterPro" id="IPR007315">
    <property type="entry name" value="PIG-V/Gpi18"/>
</dbReference>
<evidence type="ECO:0000313" key="12">
    <source>
        <dbReference type="EMBL" id="KAL2645078.1"/>
    </source>
</evidence>
<dbReference type="Pfam" id="PF04188">
    <property type="entry name" value="Mannosyl_trans2"/>
    <property type="match status" value="1"/>
</dbReference>
<dbReference type="Proteomes" id="UP001605036">
    <property type="component" value="Unassembled WGS sequence"/>
</dbReference>
<evidence type="ECO:0000256" key="11">
    <source>
        <dbReference type="RuleBase" id="RU363112"/>
    </source>
</evidence>
<evidence type="ECO:0000256" key="6">
    <source>
        <dbReference type="ARBA" id="ARBA00022679"/>
    </source>
</evidence>
<keyword evidence="8 11" id="KW-0256">Endoplasmic reticulum</keyword>
<evidence type="ECO:0000256" key="10">
    <source>
        <dbReference type="ARBA" id="ARBA00023136"/>
    </source>
</evidence>
<evidence type="ECO:0000256" key="7">
    <source>
        <dbReference type="ARBA" id="ARBA00022692"/>
    </source>
</evidence>
<feature type="transmembrane region" description="Helical" evidence="11">
    <location>
        <begin position="331"/>
        <end position="349"/>
    </location>
</feature>
<evidence type="ECO:0000256" key="9">
    <source>
        <dbReference type="ARBA" id="ARBA00022989"/>
    </source>
</evidence>
<comment type="pathway">
    <text evidence="2 11">Glycolipid biosynthesis; glycosylphosphatidylinositol-anchor biosynthesis.</text>
</comment>
<evidence type="ECO:0000256" key="5">
    <source>
        <dbReference type="ARBA" id="ARBA00022676"/>
    </source>
</evidence>
<evidence type="ECO:0000256" key="3">
    <source>
        <dbReference type="ARBA" id="ARBA00008698"/>
    </source>
</evidence>
<evidence type="ECO:0000256" key="4">
    <source>
        <dbReference type="ARBA" id="ARBA00022502"/>
    </source>
</evidence>
<comment type="subcellular location">
    <subcellularLocation>
        <location evidence="1 11">Endoplasmic reticulum membrane</location>
        <topology evidence="1 11">Multi-pass membrane protein</topology>
    </subcellularLocation>
</comment>
<accession>A0ABD1ZCF2</accession>
<protein>
    <recommendedName>
        <fullName evidence="11">GPI mannosyltransferase 2</fullName>
        <ecNumber evidence="11">2.4.1.-</ecNumber>
    </recommendedName>
</protein>
<comment type="caution">
    <text evidence="11">Lacks conserved residue(s) required for the propagation of feature annotation.</text>
</comment>
<name>A0ABD1ZCF2_9MARC</name>
<feature type="transmembrane region" description="Helical" evidence="11">
    <location>
        <begin position="258"/>
        <end position="281"/>
    </location>
</feature>
<evidence type="ECO:0000256" key="2">
    <source>
        <dbReference type="ARBA" id="ARBA00004687"/>
    </source>
</evidence>
<keyword evidence="4 11" id="KW-0337">GPI-anchor biosynthesis</keyword>
<keyword evidence="10 11" id="KW-0472">Membrane</keyword>
<feature type="transmembrane region" description="Helical" evidence="11">
    <location>
        <begin position="141"/>
        <end position="162"/>
    </location>
</feature>
<keyword evidence="5 11" id="KW-0328">Glycosyltransferase</keyword>